<evidence type="ECO:0000313" key="1">
    <source>
        <dbReference type="EMBL" id="OGF93386.1"/>
    </source>
</evidence>
<dbReference type="Proteomes" id="UP000178894">
    <property type="component" value="Unassembled WGS sequence"/>
</dbReference>
<comment type="caution">
    <text evidence="1">The sequence shown here is derived from an EMBL/GenBank/DDBJ whole genome shotgun (WGS) entry which is preliminary data.</text>
</comment>
<evidence type="ECO:0000313" key="2">
    <source>
        <dbReference type="Proteomes" id="UP000178894"/>
    </source>
</evidence>
<accession>A0A1F5XZS9</accession>
<name>A0A1F5XZS9_9BACT</name>
<reference evidence="1 2" key="1">
    <citation type="journal article" date="2016" name="Nat. Commun.">
        <title>Thousands of microbial genomes shed light on interconnected biogeochemical processes in an aquifer system.</title>
        <authorList>
            <person name="Anantharaman K."/>
            <person name="Brown C.T."/>
            <person name="Hug L.A."/>
            <person name="Sharon I."/>
            <person name="Castelle C.J."/>
            <person name="Probst A.J."/>
            <person name="Thomas B.C."/>
            <person name="Singh A."/>
            <person name="Wilkins M.J."/>
            <person name="Karaoz U."/>
            <person name="Brodie E.L."/>
            <person name="Williams K.H."/>
            <person name="Hubbard S.S."/>
            <person name="Banfield J.F."/>
        </authorList>
    </citation>
    <scope>NUCLEOTIDE SEQUENCE [LARGE SCALE GENOMIC DNA]</scope>
</reference>
<sequence>MKDKIYLSDMPMLFFQNLPSGFVAAFKQFWDLPKIVKANNLTTPNHFIILPRGFMPDLGIPYLAKTIELDERIPRMVLGKKTFYRCDATDVMRADKGDILQHFSEPGKHIRLFRVFNGGKK</sequence>
<protein>
    <submittedName>
        <fullName evidence="1">Uncharacterized protein</fullName>
    </submittedName>
</protein>
<proteinExistence type="predicted"/>
<dbReference type="AlphaFoldDB" id="A0A1F5XZS9"/>
<organism evidence="1 2">
    <name type="scientific">Candidatus Giovannonibacteria bacterium RIFCSPLOWO2_12_FULL_44_15</name>
    <dbReference type="NCBI Taxonomy" id="1798364"/>
    <lineage>
        <taxon>Bacteria</taxon>
        <taxon>Candidatus Giovannoniibacteriota</taxon>
    </lineage>
</organism>
<gene>
    <name evidence="1" type="ORF">A3G54_00155</name>
</gene>
<dbReference type="EMBL" id="MFIQ01000020">
    <property type="protein sequence ID" value="OGF93386.1"/>
    <property type="molecule type" value="Genomic_DNA"/>
</dbReference>